<dbReference type="InterPro" id="IPR013762">
    <property type="entry name" value="Integrase-like_cat_sf"/>
</dbReference>
<keyword evidence="2" id="KW-0229">DNA integration</keyword>
<dbReference type="Gene3D" id="1.10.150.130">
    <property type="match status" value="1"/>
</dbReference>
<dbReference type="InterPro" id="IPR050808">
    <property type="entry name" value="Phage_Integrase"/>
</dbReference>
<evidence type="ECO:0000256" key="2">
    <source>
        <dbReference type="ARBA" id="ARBA00022908"/>
    </source>
</evidence>
<evidence type="ECO:0000259" key="6">
    <source>
        <dbReference type="PROSITE" id="PS51898"/>
    </source>
</evidence>
<organism evidence="8 9">
    <name type="scientific">Deferribacter autotrophicus</name>
    <dbReference type="NCBI Taxonomy" id="500465"/>
    <lineage>
        <taxon>Bacteria</taxon>
        <taxon>Pseudomonadati</taxon>
        <taxon>Deferribacterota</taxon>
        <taxon>Deferribacteres</taxon>
        <taxon>Deferribacterales</taxon>
        <taxon>Deferribacteraceae</taxon>
        <taxon>Deferribacter</taxon>
    </lineage>
</organism>
<dbReference type="RefSeq" id="WP_149265835.1">
    <property type="nucleotide sequence ID" value="NZ_VFJB01000003.1"/>
</dbReference>
<dbReference type="Pfam" id="PF00589">
    <property type="entry name" value="Phage_integrase"/>
    <property type="match status" value="1"/>
</dbReference>
<keyword evidence="3 5" id="KW-0238">DNA-binding</keyword>
<dbReference type="InterPro" id="IPR002104">
    <property type="entry name" value="Integrase_catalytic"/>
</dbReference>
<comment type="caution">
    <text evidence="8">The sequence shown here is derived from an EMBL/GenBank/DDBJ whole genome shotgun (WGS) entry which is preliminary data.</text>
</comment>
<evidence type="ECO:0000256" key="3">
    <source>
        <dbReference type="ARBA" id="ARBA00023125"/>
    </source>
</evidence>
<dbReference type="PROSITE" id="PS51900">
    <property type="entry name" value="CB"/>
    <property type="match status" value="1"/>
</dbReference>
<dbReference type="InterPro" id="IPR025166">
    <property type="entry name" value="Integrase_DNA_bind_dom"/>
</dbReference>
<dbReference type="PANTHER" id="PTHR30629:SF2">
    <property type="entry name" value="PROPHAGE INTEGRASE INTS-RELATED"/>
    <property type="match status" value="1"/>
</dbReference>
<dbReference type="GO" id="GO:0003677">
    <property type="term" value="F:DNA binding"/>
    <property type="evidence" value="ECO:0007669"/>
    <property type="project" value="UniProtKB-UniRule"/>
</dbReference>
<dbReference type="PANTHER" id="PTHR30629">
    <property type="entry name" value="PROPHAGE INTEGRASE"/>
    <property type="match status" value="1"/>
</dbReference>
<dbReference type="Pfam" id="PF13356">
    <property type="entry name" value="Arm-DNA-bind_3"/>
    <property type="match status" value="1"/>
</dbReference>
<dbReference type="InterPro" id="IPR011010">
    <property type="entry name" value="DNA_brk_join_enz"/>
</dbReference>
<dbReference type="SUPFAM" id="SSF56349">
    <property type="entry name" value="DNA breaking-rejoining enzymes"/>
    <property type="match status" value="1"/>
</dbReference>
<dbReference type="Pfam" id="PF22022">
    <property type="entry name" value="Phage_int_M"/>
    <property type="match status" value="1"/>
</dbReference>
<protein>
    <submittedName>
        <fullName evidence="8">DUF4102 domain-containing protein</fullName>
    </submittedName>
</protein>
<name>A0A5A8F7N3_9BACT</name>
<evidence type="ECO:0000313" key="8">
    <source>
        <dbReference type="EMBL" id="KAA0259078.1"/>
    </source>
</evidence>
<sequence>MKKITDAKIRSLKPKSKNYRINVAERLFLEVRKNGKKFWRYRYKKNNGKYTMKSLGEYPHILLADAKKKAGELTERLEKGLPIDGINSSFGNLFYEWLEKQDYEETTKESKIRIFEKDIAPYLGKIDVNDITPQLLIACFKRIENRKAYEIIKKAKIICNKVFEYAIALGITDRNPVSLIGGALPSRAERNFPAITNPTDLKRLIELIDNYHGTYIVKLALKFLLYTFGRPGMVRFVEWDEIDFENKVWNVPAEKMKGRKGKKRPHIVPLSDQVVEILKKAHAISGHISKYVFPSPINMNKPLSENTLNTALRRMGISNKELVSHGFRHIASTFLHEMGFPSLVIEKQLAHTDKNKVRQVYNKAEYLSMRKELMQFWADYLDELKFSDRPFIKRIKNSFILSNNIEKVYVSA</sequence>
<gene>
    <name evidence="8" type="ORF">FHQ18_03770</name>
</gene>
<dbReference type="Proteomes" id="UP000322876">
    <property type="component" value="Unassembled WGS sequence"/>
</dbReference>
<dbReference type="Gene3D" id="3.30.160.390">
    <property type="entry name" value="Integrase, DNA-binding domain"/>
    <property type="match status" value="1"/>
</dbReference>
<accession>A0A5A8F7N3</accession>
<keyword evidence="4" id="KW-0233">DNA recombination</keyword>
<dbReference type="InterPro" id="IPR053876">
    <property type="entry name" value="Phage_int_M"/>
</dbReference>
<evidence type="ECO:0000256" key="4">
    <source>
        <dbReference type="ARBA" id="ARBA00023172"/>
    </source>
</evidence>
<evidence type="ECO:0000259" key="7">
    <source>
        <dbReference type="PROSITE" id="PS51900"/>
    </source>
</evidence>
<dbReference type="Gene3D" id="1.10.443.10">
    <property type="entry name" value="Intergrase catalytic core"/>
    <property type="match status" value="1"/>
</dbReference>
<evidence type="ECO:0000313" key="9">
    <source>
        <dbReference type="Proteomes" id="UP000322876"/>
    </source>
</evidence>
<dbReference type="OrthoDB" id="9775880at2"/>
<comment type="similarity">
    <text evidence="1">Belongs to the 'phage' integrase family.</text>
</comment>
<dbReference type="EMBL" id="VFJB01000003">
    <property type="protein sequence ID" value="KAA0259078.1"/>
    <property type="molecule type" value="Genomic_DNA"/>
</dbReference>
<reference evidence="8 9" key="1">
    <citation type="submission" date="2019-06" db="EMBL/GenBank/DDBJ databases">
        <title>Genomic insights into carbon and energy metabolism of Deferribacter autotrophicus revealed new metabolic traits in the phylum Deferribacteres.</title>
        <authorList>
            <person name="Slobodkin A.I."/>
            <person name="Slobodkina G.B."/>
            <person name="Allioux M."/>
            <person name="Alain K."/>
            <person name="Jebbar M."/>
            <person name="Shadrin V."/>
            <person name="Kublanov I.V."/>
            <person name="Toshchakov S.V."/>
            <person name="Bonch-Osmolovskaya E.A."/>
        </authorList>
    </citation>
    <scope>NUCLEOTIDE SEQUENCE [LARGE SCALE GENOMIC DNA]</scope>
    <source>
        <strain evidence="8 9">SL50</strain>
    </source>
</reference>
<dbReference type="PROSITE" id="PS51898">
    <property type="entry name" value="TYR_RECOMBINASE"/>
    <property type="match status" value="1"/>
</dbReference>
<dbReference type="AlphaFoldDB" id="A0A5A8F7N3"/>
<dbReference type="GO" id="GO:0006310">
    <property type="term" value="P:DNA recombination"/>
    <property type="evidence" value="ECO:0007669"/>
    <property type="project" value="UniProtKB-KW"/>
</dbReference>
<proteinExistence type="inferred from homology"/>
<dbReference type="InterPro" id="IPR038488">
    <property type="entry name" value="Integrase_DNA-bd_sf"/>
</dbReference>
<evidence type="ECO:0000256" key="5">
    <source>
        <dbReference type="PROSITE-ProRule" id="PRU01248"/>
    </source>
</evidence>
<evidence type="ECO:0000256" key="1">
    <source>
        <dbReference type="ARBA" id="ARBA00008857"/>
    </source>
</evidence>
<feature type="domain" description="Core-binding (CB)" evidence="7">
    <location>
        <begin position="88"/>
        <end position="167"/>
    </location>
</feature>
<dbReference type="InterPro" id="IPR010998">
    <property type="entry name" value="Integrase_recombinase_N"/>
</dbReference>
<dbReference type="CDD" id="cd00801">
    <property type="entry name" value="INT_P4_C"/>
    <property type="match status" value="1"/>
</dbReference>
<keyword evidence="9" id="KW-1185">Reference proteome</keyword>
<dbReference type="GO" id="GO:0015074">
    <property type="term" value="P:DNA integration"/>
    <property type="evidence" value="ECO:0007669"/>
    <property type="project" value="UniProtKB-KW"/>
</dbReference>
<feature type="domain" description="Tyr recombinase" evidence="6">
    <location>
        <begin position="190"/>
        <end position="374"/>
    </location>
</feature>
<dbReference type="InterPro" id="IPR044068">
    <property type="entry name" value="CB"/>
</dbReference>